<sequence>MSEKTSTDQYGRKQWDVEAYAAEAQHGSKNQSKTPENDALKRKLKLQTFVDHRADLLGQAVDAVGTHTLVGGEKTTLTYGRNKRFGFSCPTCDLSFRDTLALVDHLNSPQHLHNVQKLLGNDFGTGEDLEGGVRRASKAQVLQTIEELVKRLLREKSTQDDVLSLQERVRRRLEFEKKKAQKRRERKKKNVVSEEVETEMGKLMGFEGFGSTKSG</sequence>
<dbReference type="Proteomes" id="UP000649328">
    <property type="component" value="Unassembled WGS sequence"/>
</dbReference>
<evidence type="ECO:0000256" key="2">
    <source>
        <dbReference type="ARBA" id="ARBA00022771"/>
    </source>
</evidence>
<dbReference type="InterPro" id="IPR013087">
    <property type="entry name" value="Znf_C2H2_type"/>
</dbReference>
<name>A0A8H7GML3_9ASCO</name>
<dbReference type="PANTHER" id="PTHR45986">
    <property type="entry name" value="ZINC FINGER MATRIN-TYPE PROTEIN 2"/>
    <property type="match status" value="1"/>
</dbReference>
<dbReference type="PANTHER" id="PTHR45986:SF1">
    <property type="entry name" value="ZINC FINGER MATRIN-TYPE PROTEIN 2"/>
    <property type="match status" value="1"/>
</dbReference>
<dbReference type="GO" id="GO:0046540">
    <property type="term" value="C:U4/U6 x U5 tri-snRNP complex"/>
    <property type="evidence" value="ECO:0007669"/>
    <property type="project" value="TreeGrafter"/>
</dbReference>
<dbReference type="AlphaFoldDB" id="A0A8H7GML3"/>
<keyword evidence="2 5" id="KW-0863">Zinc-finger</keyword>
<keyword evidence="4" id="KW-0539">Nucleus</keyword>
<dbReference type="SUPFAM" id="SSF57667">
    <property type="entry name" value="beta-beta-alpha zinc fingers"/>
    <property type="match status" value="1"/>
</dbReference>
<protein>
    <recommendedName>
        <fullName evidence="7">C2H2-type domain-containing protein</fullName>
    </recommendedName>
</protein>
<evidence type="ECO:0000313" key="8">
    <source>
        <dbReference type="EMBL" id="KAF7999770.1"/>
    </source>
</evidence>
<feature type="domain" description="C2H2-type" evidence="7">
    <location>
        <begin position="87"/>
        <end position="118"/>
    </location>
</feature>
<comment type="caution">
    <text evidence="8">The sequence shown here is derived from an EMBL/GenBank/DDBJ whole genome shotgun (WGS) entry which is preliminary data.</text>
</comment>
<keyword evidence="3" id="KW-0862">Zinc</keyword>
<dbReference type="OrthoDB" id="30343at2759"/>
<evidence type="ECO:0000313" key="9">
    <source>
        <dbReference type="Proteomes" id="UP000649328"/>
    </source>
</evidence>
<feature type="coiled-coil region" evidence="6">
    <location>
        <begin position="163"/>
        <end position="197"/>
    </location>
</feature>
<evidence type="ECO:0000256" key="3">
    <source>
        <dbReference type="ARBA" id="ARBA00022833"/>
    </source>
</evidence>
<evidence type="ECO:0000256" key="4">
    <source>
        <dbReference type="ARBA" id="ARBA00023242"/>
    </source>
</evidence>
<evidence type="ECO:0000256" key="5">
    <source>
        <dbReference type="PROSITE-ProRule" id="PRU00042"/>
    </source>
</evidence>
<organism evidence="8 9">
    <name type="scientific">Metschnikowia pulcherrima</name>
    <dbReference type="NCBI Taxonomy" id="27326"/>
    <lineage>
        <taxon>Eukaryota</taxon>
        <taxon>Fungi</taxon>
        <taxon>Dikarya</taxon>
        <taxon>Ascomycota</taxon>
        <taxon>Saccharomycotina</taxon>
        <taxon>Pichiomycetes</taxon>
        <taxon>Metschnikowiaceae</taxon>
        <taxon>Metschnikowia</taxon>
    </lineage>
</organism>
<dbReference type="GO" id="GO:0000398">
    <property type="term" value="P:mRNA splicing, via spliceosome"/>
    <property type="evidence" value="ECO:0007669"/>
    <property type="project" value="InterPro"/>
</dbReference>
<dbReference type="GO" id="GO:0005681">
    <property type="term" value="C:spliceosomal complex"/>
    <property type="evidence" value="ECO:0007669"/>
    <property type="project" value="InterPro"/>
</dbReference>
<evidence type="ECO:0000259" key="7">
    <source>
        <dbReference type="PROSITE" id="PS50157"/>
    </source>
</evidence>
<keyword evidence="9" id="KW-1185">Reference proteome</keyword>
<keyword evidence="1" id="KW-0479">Metal-binding</keyword>
<reference evidence="8" key="1">
    <citation type="submission" date="2020-10" db="EMBL/GenBank/DDBJ databases">
        <title>The Whole-Genome Sequence of Metschnikowia persimmonesis, a Novel Endophytic Yeast Species Isolated from Medicinal Plant Diospyros kaki Thumb.</title>
        <authorList>
            <person name="Rahmat E."/>
            <person name="Kang Y."/>
        </authorList>
    </citation>
    <scope>NUCLEOTIDE SEQUENCE</scope>
    <source>
        <strain evidence="8">KIOM G15050</strain>
    </source>
</reference>
<dbReference type="GO" id="GO:0008270">
    <property type="term" value="F:zinc ion binding"/>
    <property type="evidence" value="ECO:0007669"/>
    <property type="project" value="UniProtKB-KW"/>
</dbReference>
<dbReference type="InterPro" id="IPR036236">
    <property type="entry name" value="Znf_C2H2_sf"/>
</dbReference>
<dbReference type="PROSITE" id="PS50157">
    <property type="entry name" value="ZINC_FINGER_C2H2_2"/>
    <property type="match status" value="1"/>
</dbReference>
<evidence type="ECO:0000256" key="6">
    <source>
        <dbReference type="SAM" id="Coils"/>
    </source>
</evidence>
<dbReference type="InterPro" id="IPR040107">
    <property type="entry name" value="Snu23"/>
</dbReference>
<gene>
    <name evidence="8" type="ORF">HF325_005619</name>
</gene>
<dbReference type="PROSITE" id="PS00028">
    <property type="entry name" value="ZINC_FINGER_C2H2_1"/>
    <property type="match status" value="1"/>
</dbReference>
<keyword evidence="6" id="KW-0175">Coiled coil</keyword>
<dbReference type="EMBL" id="JACBPP010000008">
    <property type="protein sequence ID" value="KAF7999770.1"/>
    <property type="molecule type" value="Genomic_DNA"/>
</dbReference>
<proteinExistence type="predicted"/>
<accession>A0A8H7GML3</accession>
<evidence type="ECO:0000256" key="1">
    <source>
        <dbReference type="ARBA" id="ARBA00022723"/>
    </source>
</evidence>